<name>A0AAV2EQH4_9ROSI</name>
<dbReference type="Proteomes" id="UP001497516">
    <property type="component" value="Chromosome 5"/>
</dbReference>
<dbReference type="AlphaFoldDB" id="A0AAV2EQH4"/>
<proteinExistence type="predicted"/>
<gene>
    <name evidence="2" type="ORF">LTRI10_LOCUS28649</name>
</gene>
<dbReference type="SUPFAM" id="SSF56672">
    <property type="entry name" value="DNA/RNA polymerases"/>
    <property type="match status" value="1"/>
</dbReference>
<dbReference type="Pfam" id="PF07727">
    <property type="entry name" value="RVT_2"/>
    <property type="match status" value="1"/>
</dbReference>
<dbReference type="CDD" id="cd09272">
    <property type="entry name" value="RNase_HI_RT_Ty1"/>
    <property type="match status" value="1"/>
</dbReference>
<accession>A0AAV2EQH4</accession>
<evidence type="ECO:0000259" key="1">
    <source>
        <dbReference type="Pfam" id="PF07727"/>
    </source>
</evidence>
<dbReference type="EMBL" id="OZ034818">
    <property type="protein sequence ID" value="CAL1387680.1"/>
    <property type="molecule type" value="Genomic_DNA"/>
</dbReference>
<protein>
    <recommendedName>
        <fullName evidence="1">Reverse transcriptase Ty1/copia-type domain-containing protein</fullName>
    </recommendedName>
</protein>
<sequence length="498" mass="57230">MDFEIDALHAKQTWTVVDRPLADVPVIGSKWFYVLKMLLDGTIERFKARVVALGYMQEFGIDYHETFAPVTKMSSVRTLLAVAAQQNWPLLQMDVKNAFLHGDLEEVIYMEKPPGYDVGRHNQVCRLHRSLYGLKQASRAWFDKFHNTLQHFGFRESLNDPSLFTRSTSQGIVLLLLYVDDMVITGSDTAGSQRLKRGLQDSFSIKDLGYLSYFLGLVITRTSDGILLNQQKYIQDLLVDHQFEDCKPVSTSMELNLHLRRDSGTRFLDGEQYRSIVGSLIYLFATRPDISYAVQVVSQYMSSPCVDHLATVHRILCYLHGTKDVGIFFPRRDTTTLRAYSDYDFAGCPDTRRSTSGWCVQFGDAYISWRCKKKDKVSKSSTKAEYRAMSKVTSELEWIRRLLHYMGVHCSVPMDLSVDNTSVIRNAVNPVLHDRTKHIEIHVHYVRDLVWDGTLRLHYIRTEDQVVDLLTTSFTTSRHWYLSSKLMLGNRHQFGGGC</sequence>
<dbReference type="PANTHER" id="PTHR11439">
    <property type="entry name" value="GAG-POL-RELATED RETROTRANSPOSON"/>
    <property type="match status" value="1"/>
</dbReference>
<organism evidence="2 3">
    <name type="scientific">Linum trigynum</name>
    <dbReference type="NCBI Taxonomy" id="586398"/>
    <lineage>
        <taxon>Eukaryota</taxon>
        <taxon>Viridiplantae</taxon>
        <taxon>Streptophyta</taxon>
        <taxon>Embryophyta</taxon>
        <taxon>Tracheophyta</taxon>
        <taxon>Spermatophyta</taxon>
        <taxon>Magnoliopsida</taxon>
        <taxon>eudicotyledons</taxon>
        <taxon>Gunneridae</taxon>
        <taxon>Pentapetalae</taxon>
        <taxon>rosids</taxon>
        <taxon>fabids</taxon>
        <taxon>Malpighiales</taxon>
        <taxon>Linaceae</taxon>
        <taxon>Linum</taxon>
    </lineage>
</organism>
<feature type="domain" description="Reverse transcriptase Ty1/copia-type" evidence="1">
    <location>
        <begin position="12"/>
        <end position="253"/>
    </location>
</feature>
<dbReference type="InterPro" id="IPR043502">
    <property type="entry name" value="DNA/RNA_pol_sf"/>
</dbReference>
<reference evidence="2 3" key="1">
    <citation type="submission" date="2024-04" db="EMBL/GenBank/DDBJ databases">
        <authorList>
            <person name="Fracassetti M."/>
        </authorList>
    </citation>
    <scope>NUCLEOTIDE SEQUENCE [LARGE SCALE GENOMIC DNA]</scope>
</reference>
<evidence type="ECO:0000313" key="3">
    <source>
        <dbReference type="Proteomes" id="UP001497516"/>
    </source>
</evidence>
<dbReference type="InterPro" id="IPR013103">
    <property type="entry name" value="RVT_2"/>
</dbReference>
<evidence type="ECO:0000313" key="2">
    <source>
        <dbReference type="EMBL" id="CAL1387680.1"/>
    </source>
</evidence>
<keyword evidence="3" id="KW-1185">Reference proteome</keyword>
<dbReference type="PANTHER" id="PTHR11439:SF497">
    <property type="entry name" value="CYSTEINE-RICH RLK (RECEPTOR-LIKE PROTEIN KINASE) 8"/>
    <property type="match status" value="1"/>
</dbReference>